<dbReference type="EMBL" id="JARAOO010000005">
    <property type="protein sequence ID" value="KAJ7968624.1"/>
    <property type="molecule type" value="Genomic_DNA"/>
</dbReference>
<keyword evidence="3" id="KW-0949">S-adenosyl-L-methionine</keyword>
<accession>A0AAD7PVC5</accession>
<dbReference type="PROSITE" id="PS51683">
    <property type="entry name" value="SAM_OMT_II"/>
    <property type="match status" value="1"/>
</dbReference>
<comment type="caution">
    <text evidence="5">The sequence shown here is derived from an EMBL/GenBank/DDBJ whole genome shotgun (WGS) entry which is preliminary data.</text>
</comment>
<evidence type="ECO:0000259" key="4">
    <source>
        <dbReference type="Pfam" id="PF00891"/>
    </source>
</evidence>
<name>A0AAD7PVC5_QUISA</name>
<dbReference type="InterPro" id="IPR029063">
    <property type="entry name" value="SAM-dependent_MTases_sf"/>
</dbReference>
<dbReference type="AlphaFoldDB" id="A0AAD7PVC5"/>
<dbReference type="GO" id="GO:0032259">
    <property type="term" value="P:methylation"/>
    <property type="evidence" value="ECO:0007669"/>
    <property type="project" value="UniProtKB-KW"/>
</dbReference>
<organism evidence="5 6">
    <name type="scientific">Quillaja saponaria</name>
    <name type="common">Soap bark tree</name>
    <dbReference type="NCBI Taxonomy" id="32244"/>
    <lineage>
        <taxon>Eukaryota</taxon>
        <taxon>Viridiplantae</taxon>
        <taxon>Streptophyta</taxon>
        <taxon>Embryophyta</taxon>
        <taxon>Tracheophyta</taxon>
        <taxon>Spermatophyta</taxon>
        <taxon>Magnoliopsida</taxon>
        <taxon>eudicotyledons</taxon>
        <taxon>Gunneridae</taxon>
        <taxon>Pentapetalae</taxon>
        <taxon>rosids</taxon>
        <taxon>fabids</taxon>
        <taxon>Fabales</taxon>
        <taxon>Quillajaceae</taxon>
        <taxon>Quillaja</taxon>
    </lineage>
</organism>
<dbReference type="PANTHER" id="PTHR11746">
    <property type="entry name" value="O-METHYLTRANSFERASE"/>
    <property type="match status" value="1"/>
</dbReference>
<evidence type="ECO:0000313" key="6">
    <source>
        <dbReference type="Proteomes" id="UP001163823"/>
    </source>
</evidence>
<evidence type="ECO:0000256" key="1">
    <source>
        <dbReference type="ARBA" id="ARBA00022603"/>
    </source>
</evidence>
<dbReference type="SUPFAM" id="SSF53335">
    <property type="entry name" value="S-adenosyl-L-methionine-dependent methyltransferases"/>
    <property type="match status" value="1"/>
</dbReference>
<feature type="domain" description="O-methyltransferase C-terminal" evidence="4">
    <location>
        <begin position="11"/>
        <end position="117"/>
    </location>
</feature>
<dbReference type="KEGG" id="qsa:O6P43_012699"/>
<dbReference type="GO" id="GO:0008171">
    <property type="term" value="F:O-methyltransferase activity"/>
    <property type="evidence" value="ECO:0007669"/>
    <property type="project" value="InterPro"/>
</dbReference>
<keyword evidence="2" id="KW-0808">Transferase</keyword>
<reference evidence="5" key="1">
    <citation type="journal article" date="2023" name="Science">
        <title>Elucidation of the pathway for biosynthesis of saponin adjuvants from the soapbark tree.</title>
        <authorList>
            <person name="Reed J."/>
            <person name="Orme A."/>
            <person name="El-Demerdash A."/>
            <person name="Owen C."/>
            <person name="Martin L.B.B."/>
            <person name="Misra R.C."/>
            <person name="Kikuchi S."/>
            <person name="Rejzek M."/>
            <person name="Martin A.C."/>
            <person name="Harkess A."/>
            <person name="Leebens-Mack J."/>
            <person name="Louveau T."/>
            <person name="Stephenson M.J."/>
            <person name="Osbourn A."/>
        </authorList>
    </citation>
    <scope>NUCLEOTIDE SEQUENCE</scope>
    <source>
        <strain evidence="5">S10</strain>
    </source>
</reference>
<keyword evidence="6" id="KW-1185">Reference proteome</keyword>
<dbReference type="InterPro" id="IPR001077">
    <property type="entry name" value="COMT_C"/>
</dbReference>
<evidence type="ECO:0000313" key="5">
    <source>
        <dbReference type="EMBL" id="KAJ7968624.1"/>
    </source>
</evidence>
<dbReference type="Pfam" id="PF00891">
    <property type="entry name" value="Methyltransf_2"/>
    <property type="match status" value="1"/>
</dbReference>
<dbReference type="InterPro" id="IPR016461">
    <property type="entry name" value="COMT-like"/>
</dbReference>
<gene>
    <name evidence="5" type="ORF">O6P43_012699</name>
</gene>
<protein>
    <submittedName>
        <fullName evidence="5">O-methyltransferase</fullName>
    </submittedName>
</protein>
<evidence type="ECO:0000256" key="2">
    <source>
        <dbReference type="ARBA" id="ARBA00022679"/>
    </source>
</evidence>
<dbReference type="Gene3D" id="3.40.50.150">
    <property type="entry name" value="Vaccinia Virus protein VP39"/>
    <property type="match status" value="1"/>
</dbReference>
<dbReference type="Proteomes" id="UP001163823">
    <property type="component" value="Chromosome 5"/>
</dbReference>
<sequence length="136" mass="15472">MDSIHGTEARSDQILNVGGDMFQSIPPADAVLMNWVLHDWSDDECIKILKKCREAISSKGEGGGKVIIIDVVINEDKEDHELTETKLYYDINTMAVCNGQETNEKQWERLFLDAGFRHYMITPSLFGFRSLIEVFS</sequence>
<proteinExistence type="predicted"/>
<keyword evidence="1" id="KW-0489">Methyltransferase</keyword>
<evidence type="ECO:0000256" key="3">
    <source>
        <dbReference type="ARBA" id="ARBA00022691"/>
    </source>
</evidence>